<dbReference type="Proteomes" id="UP000823889">
    <property type="component" value="Unassembled WGS sequence"/>
</dbReference>
<dbReference type="InterPro" id="IPR036034">
    <property type="entry name" value="PDZ_sf"/>
</dbReference>
<feature type="domain" description="PDZ" evidence="3">
    <location>
        <begin position="287"/>
        <end position="350"/>
    </location>
</feature>
<evidence type="ECO:0000313" key="4">
    <source>
        <dbReference type="EMBL" id="HJD45115.1"/>
    </source>
</evidence>
<dbReference type="InterPro" id="IPR001940">
    <property type="entry name" value="Peptidase_S1C"/>
</dbReference>
<accession>A0A9D2ZNY8</accession>
<dbReference type="InterPro" id="IPR001478">
    <property type="entry name" value="PDZ"/>
</dbReference>
<dbReference type="PANTHER" id="PTHR43343:SF3">
    <property type="entry name" value="PROTEASE DO-LIKE 8, CHLOROPLASTIC"/>
    <property type="match status" value="1"/>
</dbReference>
<dbReference type="InterPro" id="IPR051201">
    <property type="entry name" value="Chloro_Bact_Ser_Proteases"/>
</dbReference>
<comment type="caution">
    <text evidence="4">The sequence shown here is derived from an EMBL/GenBank/DDBJ whole genome shotgun (WGS) entry which is preliminary data.</text>
</comment>
<evidence type="ECO:0000313" key="5">
    <source>
        <dbReference type="Proteomes" id="UP000823889"/>
    </source>
</evidence>
<organism evidence="4 5">
    <name type="scientific">Candidatus Paenalcaligenes intestinipullorum</name>
    <dbReference type="NCBI Taxonomy" id="2838718"/>
    <lineage>
        <taxon>Bacteria</taxon>
        <taxon>Pseudomonadati</taxon>
        <taxon>Pseudomonadota</taxon>
        <taxon>Betaproteobacteria</taxon>
        <taxon>Burkholderiales</taxon>
        <taxon>Alcaligenaceae</taxon>
        <taxon>Paenalcaligenes</taxon>
    </lineage>
</organism>
<sequence length="391" mass="41590">MQRYWLIFAQTVTVALGLLFIILTFRPHWVTGSSVDADLKGADRHEDMLLARTQANATNGLPNGYLAALQRASRSVVSIEAVPLQNTAAQALSEQLQHDPSFNALLDRPSGAQEFTPATNVGTGIIFNAEGYILTNQHVVEGARALKVSLADGRVFNAQVQAVDPESDLAVLRIAATKLPVIPLMPRTAPLQVGELVFAVGYPFGFAQTTTMGIVSGINRNQLGVSVFEDFIQTDAAIHPGNSGGPLLNPMGELVGVNTAIYSENGASLGIGFAIPAHEAWAIAHALMEQGYVTRGWLGIEPQDIWPLAQSATESEGVVVARVLKGGPAAVAGLEVGDVIVRLGDAPVKNTADLLRQVAQVPPDTRINMTVVRGNKPRTIAVTIQARPRPR</sequence>
<evidence type="ECO:0000256" key="2">
    <source>
        <dbReference type="ARBA" id="ARBA00022801"/>
    </source>
</evidence>
<dbReference type="GO" id="GO:0006508">
    <property type="term" value="P:proteolysis"/>
    <property type="evidence" value="ECO:0007669"/>
    <property type="project" value="UniProtKB-KW"/>
</dbReference>
<reference evidence="4" key="2">
    <citation type="submission" date="2021-04" db="EMBL/GenBank/DDBJ databases">
        <authorList>
            <person name="Gilroy R."/>
        </authorList>
    </citation>
    <scope>NUCLEOTIDE SEQUENCE</scope>
    <source>
        <strain evidence="4">9264</strain>
    </source>
</reference>
<dbReference type="SUPFAM" id="SSF50494">
    <property type="entry name" value="Trypsin-like serine proteases"/>
    <property type="match status" value="1"/>
</dbReference>
<name>A0A9D2ZNY8_9BURK</name>
<gene>
    <name evidence="4" type="ORF">H9906_08850</name>
</gene>
<protein>
    <submittedName>
        <fullName evidence="4">Trypsin-like peptidase domain-containing protein</fullName>
    </submittedName>
</protein>
<dbReference type="PANTHER" id="PTHR43343">
    <property type="entry name" value="PEPTIDASE S12"/>
    <property type="match status" value="1"/>
</dbReference>
<reference evidence="4" key="1">
    <citation type="journal article" date="2021" name="PeerJ">
        <title>Extensive microbial diversity within the chicken gut microbiome revealed by metagenomics and culture.</title>
        <authorList>
            <person name="Gilroy R."/>
            <person name="Ravi A."/>
            <person name="Getino M."/>
            <person name="Pursley I."/>
            <person name="Horton D.L."/>
            <person name="Alikhan N.F."/>
            <person name="Baker D."/>
            <person name="Gharbi K."/>
            <person name="Hall N."/>
            <person name="Watson M."/>
            <person name="Adriaenssens E.M."/>
            <person name="Foster-Nyarko E."/>
            <person name="Jarju S."/>
            <person name="Secka A."/>
            <person name="Antonio M."/>
            <person name="Oren A."/>
            <person name="Chaudhuri R.R."/>
            <person name="La Ragione R."/>
            <person name="Hildebrand F."/>
            <person name="Pallen M.J."/>
        </authorList>
    </citation>
    <scope>NUCLEOTIDE SEQUENCE</scope>
    <source>
        <strain evidence="4">9264</strain>
    </source>
</reference>
<dbReference type="SUPFAM" id="SSF50156">
    <property type="entry name" value="PDZ domain-like"/>
    <property type="match status" value="1"/>
</dbReference>
<dbReference type="GO" id="GO:0004252">
    <property type="term" value="F:serine-type endopeptidase activity"/>
    <property type="evidence" value="ECO:0007669"/>
    <property type="project" value="InterPro"/>
</dbReference>
<dbReference type="EMBL" id="DWUQ01000185">
    <property type="protein sequence ID" value="HJD45115.1"/>
    <property type="molecule type" value="Genomic_DNA"/>
</dbReference>
<evidence type="ECO:0000256" key="1">
    <source>
        <dbReference type="ARBA" id="ARBA00022670"/>
    </source>
</evidence>
<dbReference type="Gene3D" id="2.30.42.10">
    <property type="match status" value="1"/>
</dbReference>
<dbReference type="AlphaFoldDB" id="A0A9D2ZNY8"/>
<keyword evidence="1" id="KW-0645">Protease</keyword>
<dbReference type="PRINTS" id="PR00834">
    <property type="entry name" value="PROTEASES2C"/>
</dbReference>
<dbReference type="Pfam" id="PF13365">
    <property type="entry name" value="Trypsin_2"/>
    <property type="match status" value="1"/>
</dbReference>
<dbReference type="PROSITE" id="PS50106">
    <property type="entry name" value="PDZ"/>
    <property type="match status" value="1"/>
</dbReference>
<dbReference type="SMART" id="SM00228">
    <property type="entry name" value="PDZ"/>
    <property type="match status" value="1"/>
</dbReference>
<dbReference type="Pfam" id="PF13180">
    <property type="entry name" value="PDZ_2"/>
    <property type="match status" value="1"/>
</dbReference>
<dbReference type="Gene3D" id="2.40.10.120">
    <property type="match status" value="1"/>
</dbReference>
<proteinExistence type="predicted"/>
<keyword evidence="2" id="KW-0378">Hydrolase</keyword>
<dbReference type="InterPro" id="IPR009003">
    <property type="entry name" value="Peptidase_S1_PA"/>
</dbReference>
<evidence type="ECO:0000259" key="3">
    <source>
        <dbReference type="PROSITE" id="PS50106"/>
    </source>
</evidence>